<evidence type="ECO:0000313" key="2">
    <source>
        <dbReference type="EMBL" id="OJJ76983.1"/>
    </source>
</evidence>
<dbReference type="OrthoDB" id="4481893at2759"/>
<feature type="region of interest" description="Disordered" evidence="1">
    <location>
        <begin position="33"/>
        <end position="259"/>
    </location>
</feature>
<protein>
    <submittedName>
        <fullName evidence="2">Uncharacterized protein</fullName>
    </submittedName>
</protein>
<dbReference type="RefSeq" id="XP_067484230.1">
    <property type="nucleotide sequence ID" value="XM_067622074.1"/>
</dbReference>
<gene>
    <name evidence="2" type="ORF">ASPBRDRAFT_24694</name>
</gene>
<proteinExistence type="predicted"/>
<reference evidence="3" key="1">
    <citation type="journal article" date="2017" name="Genome Biol.">
        <title>Comparative genomics reveals high biological diversity and specific adaptations in the industrially and medically important fungal genus Aspergillus.</title>
        <authorList>
            <person name="de Vries R.P."/>
            <person name="Riley R."/>
            <person name="Wiebenga A."/>
            <person name="Aguilar-Osorio G."/>
            <person name="Amillis S."/>
            <person name="Uchima C.A."/>
            <person name="Anderluh G."/>
            <person name="Asadollahi M."/>
            <person name="Askin M."/>
            <person name="Barry K."/>
            <person name="Battaglia E."/>
            <person name="Bayram O."/>
            <person name="Benocci T."/>
            <person name="Braus-Stromeyer S.A."/>
            <person name="Caldana C."/>
            <person name="Canovas D."/>
            <person name="Cerqueira G.C."/>
            <person name="Chen F."/>
            <person name="Chen W."/>
            <person name="Choi C."/>
            <person name="Clum A."/>
            <person name="Dos Santos R.A."/>
            <person name="Damasio A.R."/>
            <person name="Diallinas G."/>
            <person name="Emri T."/>
            <person name="Fekete E."/>
            <person name="Flipphi M."/>
            <person name="Freyberg S."/>
            <person name="Gallo A."/>
            <person name="Gournas C."/>
            <person name="Habgood R."/>
            <person name="Hainaut M."/>
            <person name="Harispe M.L."/>
            <person name="Henrissat B."/>
            <person name="Hilden K.S."/>
            <person name="Hope R."/>
            <person name="Hossain A."/>
            <person name="Karabika E."/>
            <person name="Karaffa L."/>
            <person name="Karanyi Z."/>
            <person name="Krasevec N."/>
            <person name="Kuo A."/>
            <person name="Kusch H."/>
            <person name="LaButti K."/>
            <person name="Lagendijk E.L."/>
            <person name="Lapidus A."/>
            <person name="Levasseur A."/>
            <person name="Lindquist E."/>
            <person name="Lipzen A."/>
            <person name="Logrieco A.F."/>
            <person name="MacCabe A."/>
            <person name="Maekelae M.R."/>
            <person name="Malavazi I."/>
            <person name="Melin P."/>
            <person name="Meyer V."/>
            <person name="Mielnichuk N."/>
            <person name="Miskei M."/>
            <person name="Molnar A.P."/>
            <person name="Mule G."/>
            <person name="Ngan C.Y."/>
            <person name="Orejas M."/>
            <person name="Orosz E."/>
            <person name="Ouedraogo J.P."/>
            <person name="Overkamp K.M."/>
            <person name="Park H.-S."/>
            <person name="Perrone G."/>
            <person name="Piumi F."/>
            <person name="Punt P.J."/>
            <person name="Ram A.F."/>
            <person name="Ramon A."/>
            <person name="Rauscher S."/>
            <person name="Record E."/>
            <person name="Riano-Pachon D.M."/>
            <person name="Robert V."/>
            <person name="Roehrig J."/>
            <person name="Ruller R."/>
            <person name="Salamov A."/>
            <person name="Salih N.S."/>
            <person name="Samson R.A."/>
            <person name="Sandor E."/>
            <person name="Sanguinetti M."/>
            <person name="Schuetze T."/>
            <person name="Sepcic K."/>
            <person name="Shelest E."/>
            <person name="Sherlock G."/>
            <person name="Sophianopoulou V."/>
            <person name="Squina F.M."/>
            <person name="Sun H."/>
            <person name="Susca A."/>
            <person name="Todd R.B."/>
            <person name="Tsang A."/>
            <person name="Unkles S.E."/>
            <person name="van de Wiele N."/>
            <person name="van Rossen-Uffink D."/>
            <person name="Oliveira J.V."/>
            <person name="Vesth T.C."/>
            <person name="Visser J."/>
            <person name="Yu J.-H."/>
            <person name="Zhou M."/>
            <person name="Andersen M.R."/>
            <person name="Archer D.B."/>
            <person name="Baker S.E."/>
            <person name="Benoit I."/>
            <person name="Brakhage A.A."/>
            <person name="Braus G.H."/>
            <person name="Fischer R."/>
            <person name="Frisvad J.C."/>
            <person name="Goldman G.H."/>
            <person name="Houbraken J."/>
            <person name="Oakley B."/>
            <person name="Pocsi I."/>
            <person name="Scazzocchio C."/>
            <person name="Seiboth B."/>
            <person name="vanKuyk P.A."/>
            <person name="Wortman J."/>
            <person name="Dyer P.S."/>
            <person name="Grigoriev I.V."/>
        </authorList>
    </citation>
    <scope>NUCLEOTIDE SEQUENCE [LARGE SCALE GENOMIC DNA]</scope>
    <source>
        <strain evidence="3">CBS 101740 / IMI 381727 / IBT 21946</strain>
    </source>
</reference>
<dbReference type="VEuPathDB" id="FungiDB:ASPBRDRAFT_24694"/>
<dbReference type="Proteomes" id="UP000184499">
    <property type="component" value="Unassembled WGS sequence"/>
</dbReference>
<evidence type="ECO:0000313" key="3">
    <source>
        <dbReference type="Proteomes" id="UP000184499"/>
    </source>
</evidence>
<name>A0A1L9UZ55_ASPBC</name>
<dbReference type="EMBL" id="KV878679">
    <property type="protein sequence ID" value="OJJ76983.1"/>
    <property type="molecule type" value="Genomic_DNA"/>
</dbReference>
<organism evidence="2 3">
    <name type="scientific">Aspergillus brasiliensis (strain CBS 101740 / IMI 381727 / IBT 21946)</name>
    <dbReference type="NCBI Taxonomy" id="767769"/>
    <lineage>
        <taxon>Eukaryota</taxon>
        <taxon>Fungi</taxon>
        <taxon>Dikarya</taxon>
        <taxon>Ascomycota</taxon>
        <taxon>Pezizomycotina</taxon>
        <taxon>Eurotiomycetes</taxon>
        <taxon>Eurotiomycetidae</taxon>
        <taxon>Eurotiales</taxon>
        <taxon>Aspergillaceae</taxon>
        <taxon>Aspergillus</taxon>
        <taxon>Aspergillus subgen. Circumdati</taxon>
    </lineage>
</organism>
<dbReference type="STRING" id="767769.A0A1L9UZ55"/>
<feature type="compositionally biased region" description="Basic residues" evidence="1">
    <location>
        <begin position="101"/>
        <end position="110"/>
    </location>
</feature>
<sequence>MSSSSERGRYICPECRGYCDISDECPTCAAAEPAMAKPEISDSQDDTALKDIPSAESSPQQDNPEVASATAKAPSDPQSPPAPPSPQVPPSPQAPPAPPKKTSKAIKKIKKMDTSSSSNNSTQKERLTPACAPCKKAKRRCPHRTVMPEVEEQGVSQSATKKRKQTAGPKANSKRAKKNDGDVSGDNDTGSEEGQRLKLKFKNVEFTAETGETGESSAPKKRGRPSKAASADAEVGALSTIEEDDEEEDVPRKRAQAKSYKFPKDAIEAASRLAAYKQLDMQLQSKIEDCDNKWAVVKQTIGEVRYILEKWTELWREGKTPDE</sequence>
<dbReference type="OMA" id="TPACANC"/>
<dbReference type="AlphaFoldDB" id="A0A1L9UZ55"/>
<dbReference type="GeneID" id="93574562"/>
<feature type="compositionally biased region" description="Pro residues" evidence="1">
    <location>
        <begin position="77"/>
        <end position="99"/>
    </location>
</feature>
<evidence type="ECO:0000256" key="1">
    <source>
        <dbReference type="SAM" id="MobiDB-lite"/>
    </source>
</evidence>
<accession>A0A1L9UZ55</accession>
<keyword evidence="3" id="KW-1185">Reference proteome</keyword>